<evidence type="ECO:0000313" key="4">
    <source>
        <dbReference type="Proteomes" id="UP000445696"/>
    </source>
</evidence>
<dbReference type="Gene3D" id="3.40.50.1820">
    <property type="entry name" value="alpha/beta hydrolase"/>
    <property type="match status" value="1"/>
</dbReference>
<dbReference type="InterPro" id="IPR051049">
    <property type="entry name" value="Dienelactone_hydrolase-like"/>
</dbReference>
<comment type="caution">
    <text evidence="3">The sequence shown here is derived from an EMBL/GenBank/DDBJ whole genome shotgun (WGS) entry which is preliminary data.</text>
</comment>
<dbReference type="RefSeq" id="WP_161340007.1">
    <property type="nucleotide sequence ID" value="NZ_JBHSDG010000003.1"/>
</dbReference>
<dbReference type="Proteomes" id="UP000445696">
    <property type="component" value="Unassembled WGS sequence"/>
</dbReference>
<proteinExistence type="predicted"/>
<evidence type="ECO:0000259" key="2">
    <source>
        <dbReference type="Pfam" id="PF01738"/>
    </source>
</evidence>
<keyword evidence="3" id="KW-0378">Hydrolase</keyword>
<dbReference type="AlphaFoldDB" id="A0A845MHV4"/>
<dbReference type="GO" id="GO:0016787">
    <property type="term" value="F:hydrolase activity"/>
    <property type="evidence" value="ECO:0007669"/>
    <property type="project" value="UniProtKB-KW"/>
</dbReference>
<keyword evidence="1" id="KW-0732">Signal</keyword>
<dbReference type="Pfam" id="PF01738">
    <property type="entry name" value="DLH"/>
    <property type="match status" value="1"/>
</dbReference>
<protein>
    <submittedName>
        <fullName evidence="3">Dienelactone hydrolase family protein</fullName>
    </submittedName>
</protein>
<accession>A0A845MHV4</accession>
<feature type="domain" description="Dienelactone hydrolase" evidence="2">
    <location>
        <begin position="48"/>
        <end position="251"/>
    </location>
</feature>
<dbReference type="OrthoDB" id="9787933at2"/>
<feature type="chain" id="PRO_5032591471" evidence="1">
    <location>
        <begin position="29"/>
        <end position="255"/>
    </location>
</feature>
<organism evidence="3 4">
    <name type="scientific">Sneathiella chungangensis</name>
    <dbReference type="NCBI Taxonomy" id="1418234"/>
    <lineage>
        <taxon>Bacteria</taxon>
        <taxon>Pseudomonadati</taxon>
        <taxon>Pseudomonadota</taxon>
        <taxon>Alphaproteobacteria</taxon>
        <taxon>Sneathiellales</taxon>
        <taxon>Sneathiellaceae</taxon>
        <taxon>Sneathiella</taxon>
    </lineage>
</organism>
<dbReference type="EMBL" id="WTVA01000015">
    <property type="protein sequence ID" value="MZR23548.1"/>
    <property type="molecule type" value="Genomic_DNA"/>
</dbReference>
<sequence>MYARRDIVKGVATLPLAAILADPLLARAAAEMTEDVSITLSSGQSVTASVIYPEVTPAPTVVLVHEWWGLNDQIKAVAAELAREGYVALAVDLYEGKVGTTPDEAKQYMQGVKPDLATETLTSWIDWARKNEKTNDSLGTVGWCFGGGWALNASIAAPTEATIVYYGSVARSADQLKALKGPVMGHFAERDQWINKLMVDEFVEQMKIAGQPAPEVFWYSADHAFANPSGARYDQEDAQLAWSRSLEFFEKNLAG</sequence>
<feature type="signal peptide" evidence="1">
    <location>
        <begin position="1"/>
        <end position="28"/>
    </location>
</feature>
<reference evidence="3 4" key="1">
    <citation type="journal article" date="2014" name="Int. J. Syst. Evol. Microbiol.">
        <title>Sneathiella chungangensis sp. nov., isolated from a marine sand, and emended description of the genus Sneathiella.</title>
        <authorList>
            <person name="Siamphan C."/>
            <person name="Kim H."/>
            <person name="Lee J.S."/>
            <person name="Kim W."/>
        </authorList>
    </citation>
    <scope>NUCLEOTIDE SEQUENCE [LARGE SCALE GENOMIC DNA]</scope>
    <source>
        <strain evidence="3 4">KCTC 32476</strain>
    </source>
</reference>
<dbReference type="InterPro" id="IPR029058">
    <property type="entry name" value="AB_hydrolase_fold"/>
</dbReference>
<dbReference type="InterPro" id="IPR002925">
    <property type="entry name" value="Dienelactn_hydro"/>
</dbReference>
<dbReference type="SUPFAM" id="SSF53474">
    <property type="entry name" value="alpha/beta-Hydrolases"/>
    <property type="match status" value="1"/>
</dbReference>
<evidence type="ECO:0000256" key="1">
    <source>
        <dbReference type="SAM" id="SignalP"/>
    </source>
</evidence>
<keyword evidence="4" id="KW-1185">Reference proteome</keyword>
<name>A0A845MHV4_9PROT</name>
<gene>
    <name evidence="3" type="ORF">GQF03_14510</name>
</gene>
<dbReference type="PANTHER" id="PTHR46623:SF6">
    <property type="entry name" value="ALPHA_BETA-HYDROLASES SUPERFAMILY PROTEIN"/>
    <property type="match status" value="1"/>
</dbReference>
<dbReference type="PANTHER" id="PTHR46623">
    <property type="entry name" value="CARBOXYMETHYLENEBUTENOLIDASE-RELATED"/>
    <property type="match status" value="1"/>
</dbReference>
<evidence type="ECO:0000313" key="3">
    <source>
        <dbReference type="EMBL" id="MZR23548.1"/>
    </source>
</evidence>